<dbReference type="EMBL" id="GBGT01000005">
    <property type="protein sequence ID" value="JAC88959.1"/>
    <property type="molecule type" value="Transcribed_RNA"/>
</dbReference>
<name>A0A081DU93_SEPLE</name>
<feature type="signal peptide" evidence="1">
    <location>
        <begin position="1"/>
        <end position="20"/>
    </location>
</feature>
<dbReference type="AlphaFoldDB" id="A0A081DU93"/>
<keyword evidence="1" id="KW-0732">Signal</keyword>
<proteinExistence type="predicted"/>
<feature type="chain" id="PRO_5001756829" evidence="1">
    <location>
        <begin position="21"/>
        <end position="129"/>
    </location>
</feature>
<evidence type="ECO:0000256" key="1">
    <source>
        <dbReference type="SAM" id="SignalP"/>
    </source>
</evidence>
<organism evidence="2">
    <name type="scientific">Sepioteuthis lessoniana</name>
    <name type="common">Bigfin reef squid</name>
    <dbReference type="NCBI Taxonomy" id="34570"/>
    <lineage>
        <taxon>Eukaryota</taxon>
        <taxon>Metazoa</taxon>
        <taxon>Spiralia</taxon>
        <taxon>Lophotrochozoa</taxon>
        <taxon>Mollusca</taxon>
        <taxon>Cephalopoda</taxon>
        <taxon>Coleoidea</taxon>
        <taxon>Decapodiformes</taxon>
        <taxon>Myopsida</taxon>
        <taxon>Loliginidae</taxon>
        <taxon>Sepioteuthis</taxon>
    </lineage>
</organism>
<sequence>MASYRLIFVVLLAAFGLAYGEQTKKTTTTSNTGAQNYYNPWYYPTYNYGWGNPWGLGYYGYGMLPNYGTHTVTHHAPQYPFYYGFPQVSTSHVTHHAPIVPHVTSNTVTHHAPYTFGNLGLYGGLFGYH</sequence>
<protein>
    <submittedName>
        <fullName evidence="2">Suckerin-2</fullName>
    </submittedName>
</protein>
<reference evidence="2" key="1">
    <citation type="submission" date="2014-06" db="EMBL/GenBank/DDBJ databases">
        <title>Nanoconfined Beta-Sheets Mechanically Reinforce the Supra-Biomolecular Network of Robust Squid Sucker Ring Teeth.</title>
        <authorList>
            <person name="Guerette P.A."/>
            <person name="Hoon S."/>
            <person name="Ding D."/>
            <person name="Amini S."/>
            <person name="Masic A."/>
            <person name="Ravi V."/>
            <person name="Venkatesh B."/>
            <person name="Weaver J.C."/>
            <person name="Miserez A."/>
        </authorList>
    </citation>
    <scope>NUCLEOTIDE SEQUENCE</scope>
    <source>
        <tissue evidence="2">Squid Sucker Ring Tissue</tissue>
    </source>
</reference>
<accession>A0A081DU93</accession>
<evidence type="ECO:0000313" key="2">
    <source>
        <dbReference type="EMBL" id="JAC88959.1"/>
    </source>
</evidence>